<dbReference type="InterPro" id="IPR011933">
    <property type="entry name" value="Double_TM_dom"/>
</dbReference>
<name>A0ABR6F2L4_9SPHI</name>
<comment type="caution">
    <text evidence="3">The sequence shown here is derived from an EMBL/GenBank/DDBJ whole genome shotgun (WGS) entry which is preliminary data.</text>
</comment>
<evidence type="ECO:0000313" key="3">
    <source>
        <dbReference type="EMBL" id="MBB2151456.1"/>
    </source>
</evidence>
<dbReference type="InterPro" id="IPR024163">
    <property type="entry name" value="Aerotolerance_reg_N"/>
</dbReference>
<dbReference type="PANTHER" id="PTHR37464">
    <property type="entry name" value="BLL2463 PROTEIN"/>
    <property type="match status" value="1"/>
</dbReference>
<dbReference type="EMBL" id="WNXC01000010">
    <property type="protein sequence ID" value="MBB2151456.1"/>
    <property type="molecule type" value="Genomic_DNA"/>
</dbReference>
<keyword evidence="1" id="KW-1133">Transmembrane helix</keyword>
<protein>
    <recommendedName>
        <fullName evidence="2">Aerotolerance regulator N-terminal domain-containing protein</fullName>
    </recommendedName>
</protein>
<dbReference type="Proteomes" id="UP000636110">
    <property type="component" value="Unassembled WGS sequence"/>
</dbReference>
<dbReference type="SUPFAM" id="SSF52317">
    <property type="entry name" value="Class I glutamine amidotransferase-like"/>
    <property type="match status" value="1"/>
</dbReference>
<dbReference type="InterPro" id="IPR036465">
    <property type="entry name" value="vWFA_dom_sf"/>
</dbReference>
<feature type="transmembrane region" description="Helical" evidence="1">
    <location>
        <begin position="651"/>
        <end position="673"/>
    </location>
</feature>
<accession>A0ABR6F2L4</accession>
<dbReference type="InterPro" id="IPR029062">
    <property type="entry name" value="Class_I_gatase-like"/>
</dbReference>
<evidence type="ECO:0000259" key="2">
    <source>
        <dbReference type="Pfam" id="PF07584"/>
    </source>
</evidence>
<proteinExistence type="predicted"/>
<feature type="transmembrane region" description="Helical" evidence="1">
    <location>
        <begin position="56"/>
        <end position="78"/>
    </location>
</feature>
<dbReference type="RefSeq" id="WP_182961311.1">
    <property type="nucleotide sequence ID" value="NZ_WNXC01000010.1"/>
</dbReference>
<organism evidence="3 4">
    <name type="scientific">Pedobacter gandavensis</name>
    <dbReference type="NCBI Taxonomy" id="2679963"/>
    <lineage>
        <taxon>Bacteria</taxon>
        <taxon>Pseudomonadati</taxon>
        <taxon>Bacteroidota</taxon>
        <taxon>Sphingobacteriia</taxon>
        <taxon>Sphingobacteriales</taxon>
        <taxon>Sphingobacteriaceae</taxon>
        <taxon>Pedobacter</taxon>
    </lineage>
</organism>
<dbReference type="Pfam" id="PF07584">
    <property type="entry name" value="BatA"/>
    <property type="match status" value="1"/>
</dbReference>
<feature type="domain" description="Aerotolerance regulator N-terminal" evidence="2">
    <location>
        <begin position="1"/>
        <end position="76"/>
    </location>
</feature>
<dbReference type="NCBIfam" id="TIGR02226">
    <property type="entry name" value="two_anch"/>
    <property type="match status" value="1"/>
</dbReference>
<dbReference type="Gene3D" id="3.40.50.410">
    <property type="entry name" value="von Willebrand factor, type A domain"/>
    <property type="match status" value="1"/>
</dbReference>
<feature type="transmembrane region" description="Helical" evidence="1">
    <location>
        <begin position="6"/>
        <end position="26"/>
    </location>
</feature>
<gene>
    <name evidence="3" type="ORF">GM920_21330</name>
</gene>
<evidence type="ECO:0000256" key="1">
    <source>
        <dbReference type="SAM" id="Phobius"/>
    </source>
</evidence>
<dbReference type="PANTHER" id="PTHR37464:SF1">
    <property type="entry name" value="BLL2463 PROTEIN"/>
    <property type="match status" value="1"/>
</dbReference>
<keyword evidence="4" id="KW-1185">Reference proteome</keyword>
<sequence>MNFLYPGFLFALLAIAIPIVIHLFNFRKFKKVYFSNVQFLKEAKEQNSSREKLQHLLVLACRILAILFLVLAFARPYIPLDAGLDPTKGNLISVYIDNSYSMETVNKEGNLLDEAKRKAKEIVGAYQLNDQFQLLTNDFEGKHQRKLNKEAFIQMLEDVKISPASRTLQQVVNRLQQEGDSRKNQLVYLLSDFQQNFAGTEKIKSDPGIRYSLIKLNANAVPNIAVDSVWSLSPVHQPKQAEQLVVQLHNYGSEDANDVPLKLLINQQQKAISNIKVPAGKSVKDTLAFSGLQKGWQKGVLSIKDFPITFDDALNFSFRVNSEMKVLSISGDPTQQFLKSLFAADPYFKLMEMTEANIKYSSFPEYSLIILNGLKQPSSGLAQQLKSYVQNGGSLVIFPDLDAGAAVYTPFLTALSLPAVQQLNTGTAVSTSIELKDPLFKDVFEQVPANIDLPVVNRYFSYLERNTAGKENILQLPLNQSLFARYPSGAGKIYLSASTLRPEDGNLSRHPVFVPLLFKVAFSSAKEQPMYYTAGKDDLLEQQKISLGANQSLILKSADGIEVIPEIRQTPGKTLLYIADQVKKAGFYELKSADSVLAVLAFNDDRRESDMNYASEQSLKDLFAGQQIALHNSQKDALSLNIQAKNSSIELWKLCLILAVVFLAIEILLIRFFNKTKNIQKP</sequence>
<evidence type="ECO:0000313" key="4">
    <source>
        <dbReference type="Proteomes" id="UP000636110"/>
    </source>
</evidence>
<keyword evidence="1" id="KW-0812">Transmembrane</keyword>
<reference evidence="3 4" key="1">
    <citation type="submission" date="2019-11" db="EMBL/GenBank/DDBJ databases">
        <title>Description of Pedobacter sp. LMG 31462T.</title>
        <authorList>
            <person name="Carlier A."/>
            <person name="Qi S."/>
            <person name="Vandamme P."/>
        </authorList>
    </citation>
    <scope>NUCLEOTIDE SEQUENCE [LARGE SCALE GENOMIC DNA]</scope>
    <source>
        <strain evidence="3 4">LMG 31462</strain>
    </source>
</reference>
<keyword evidence="1" id="KW-0472">Membrane</keyword>